<dbReference type="GO" id="GO:0006508">
    <property type="term" value="P:proteolysis"/>
    <property type="evidence" value="ECO:0007669"/>
    <property type="project" value="UniProtKB-KW"/>
</dbReference>
<comment type="caution">
    <text evidence="9">Lacks conserved residue(s) required for the propagation of feature annotation.</text>
</comment>
<keyword evidence="6 9" id="KW-0378">Hydrolase</keyword>
<dbReference type="PROSITE" id="PS00855">
    <property type="entry name" value="SPASE_II"/>
    <property type="match status" value="1"/>
</dbReference>
<evidence type="ECO:0000256" key="5">
    <source>
        <dbReference type="ARBA" id="ARBA00022750"/>
    </source>
</evidence>
<keyword evidence="8 9" id="KW-0472">Membrane</keyword>
<comment type="similarity">
    <text evidence="1 9 11">Belongs to the peptidase A8 family.</text>
</comment>
<evidence type="ECO:0000313" key="13">
    <source>
        <dbReference type="Proteomes" id="UP000324924"/>
    </source>
</evidence>
<dbReference type="UniPathway" id="UPA00665"/>
<name>A0A5C0UGS3_9PROT</name>
<gene>
    <name evidence="9 12" type="primary">lspA</name>
    <name evidence="12" type="ORF">FZC36_00980</name>
</gene>
<dbReference type="AlphaFoldDB" id="A0A5C0UGS3"/>
<dbReference type="GO" id="GO:0005886">
    <property type="term" value="C:plasma membrane"/>
    <property type="evidence" value="ECO:0007669"/>
    <property type="project" value="UniProtKB-SubCell"/>
</dbReference>
<keyword evidence="7 9" id="KW-1133">Transmembrane helix</keyword>
<accession>A0A5C0UGS3</accession>
<dbReference type="RefSeq" id="WP_148972132.1">
    <property type="nucleotide sequence ID" value="NZ_CP043314.1"/>
</dbReference>
<dbReference type="InterPro" id="IPR001872">
    <property type="entry name" value="Peptidase_A8"/>
</dbReference>
<evidence type="ECO:0000256" key="7">
    <source>
        <dbReference type="ARBA" id="ARBA00022989"/>
    </source>
</evidence>
<dbReference type="OrthoDB" id="9810259at2"/>
<comment type="pathway">
    <text evidence="9">Protein modification; lipoprotein biosynthesis (signal peptide cleavage).</text>
</comment>
<dbReference type="KEGG" id="nabu:FZC36_00980"/>
<organism evidence="12 13">
    <name type="scientific">Candidatus Nesciobacter abundans</name>
    <dbReference type="NCBI Taxonomy" id="2601668"/>
    <lineage>
        <taxon>Bacteria</taxon>
        <taxon>Pseudomonadati</taxon>
        <taxon>Pseudomonadota</taxon>
        <taxon>Alphaproteobacteria</taxon>
        <taxon>Holosporales</taxon>
        <taxon>Holosporaceae</taxon>
        <taxon>Candidatus Nesciobacter</taxon>
    </lineage>
</organism>
<dbReference type="Proteomes" id="UP000324924">
    <property type="component" value="Chromosome"/>
</dbReference>
<sequence>MIRKILATISILAVDQISKRIAIQYGSRIIYENFLNIHVMWNKGISFGMGKSFHSTFLKFTVFLSCLAVVISWYKTKNKFDSKAYSFILGGGISNFIDRLTSDSGAVLDFISIKLFGINMPVFNIADISISIGFLMLFWKIILNKK</sequence>
<dbReference type="PRINTS" id="PR00781">
    <property type="entry name" value="LIPOSIGPTASE"/>
</dbReference>
<keyword evidence="2 9" id="KW-1003">Cell membrane</keyword>
<dbReference type="PANTHER" id="PTHR33695">
    <property type="entry name" value="LIPOPROTEIN SIGNAL PEPTIDASE"/>
    <property type="match status" value="1"/>
</dbReference>
<evidence type="ECO:0000256" key="10">
    <source>
        <dbReference type="RuleBase" id="RU000594"/>
    </source>
</evidence>
<evidence type="ECO:0000256" key="11">
    <source>
        <dbReference type="RuleBase" id="RU004181"/>
    </source>
</evidence>
<proteinExistence type="inferred from homology"/>
<protein>
    <recommendedName>
        <fullName evidence="9">Lipoprotein signal peptidase</fullName>
        <ecNumber evidence="9">3.4.23.36</ecNumber>
    </recommendedName>
    <alternativeName>
        <fullName evidence="9">Prolipoprotein signal peptidase</fullName>
    </alternativeName>
    <alternativeName>
        <fullName evidence="9">Signal peptidase II</fullName>
        <shortName evidence="9">SPase II</shortName>
    </alternativeName>
</protein>
<dbReference type="HAMAP" id="MF_00161">
    <property type="entry name" value="LspA"/>
    <property type="match status" value="1"/>
</dbReference>
<keyword evidence="4 9" id="KW-0812">Transmembrane</keyword>
<comment type="subcellular location">
    <subcellularLocation>
        <location evidence="9">Cell membrane</location>
        <topology evidence="9">Multi-pass membrane protein</topology>
    </subcellularLocation>
</comment>
<feature type="transmembrane region" description="Helical" evidence="9">
    <location>
        <begin position="56"/>
        <end position="74"/>
    </location>
</feature>
<evidence type="ECO:0000256" key="6">
    <source>
        <dbReference type="ARBA" id="ARBA00022801"/>
    </source>
</evidence>
<keyword evidence="13" id="KW-1185">Reference proteome</keyword>
<comment type="catalytic activity">
    <reaction evidence="9 10">
        <text>Release of signal peptides from bacterial membrane prolipoproteins. Hydrolyzes -Xaa-Yaa-Zaa-|-(S,diacylglyceryl)Cys-, in which Xaa is hydrophobic (preferably Leu), and Yaa (Ala or Ser) and Zaa (Gly or Ala) have small, neutral side chains.</text>
        <dbReference type="EC" id="3.4.23.36"/>
    </reaction>
</comment>
<evidence type="ECO:0000256" key="3">
    <source>
        <dbReference type="ARBA" id="ARBA00022670"/>
    </source>
</evidence>
<evidence type="ECO:0000313" key="12">
    <source>
        <dbReference type="EMBL" id="QEK39009.1"/>
    </source>
</evidence>
<keyword evidence="3 9" id="KW-0645">Protease</keyword>
<evidence type="ECO:0000256" key="8">
    <source>
        <dbReference type="ARBA" id="ARBA00023136"/>
    </source>
</evidence>
<comment type="function">
    <text evidence="9 10">This protein specifically catalyzes the removal of signal peptides from prolipoproteins.</text>
</comment>
<evidence type="ECO:0000256" key="4">
    <source>
        <dbReference type="ARBA" id="ARBA00022692"/>
    </source>
</evidence>
<dbReference type="NCBIfam" id="TIGR00077">
    <property type="entry name" value="lspA"/>
    <property type="match status" value="1"/>
</dbReference>
<dbReference type="Pfam" id="PF01252">
    <property type="entry name" value="Peptidase_A8"/>
    <property type="match status" value="1"/>
</dbReference>
<dbReference type="PANTHER" id="PTHR33695:SF1">
    <property type="entry name" value="LIPOPROTEIN SIGNAL PEPTIDASE"/>
    <property type="match status" value="1"/>
</dbReference>
<evidence type="ECO:0000256" key="2">
    <source>
        <dbReference type="ARBA" id="ARBA00022475"/>
    </source>
</evidence>
<evidence type="ECO:0000256" key="9">
    <source>
        <dbReference type="HAMAP-Rule" id="MF_00161"/>
    </source>
</evidence>
<keyword evidence="5 9" id="KW-0064">Aspartyl protease</keyword>
<feature type="active site" evidence="9">
    <location>
        <position position="109"/>
    </location>
</feature>
<dbReference type="GO" id="GO:0004190">
    <property type="term" value="F:aspartic-type endopeptidase activity"/>
    <property type="evidence" value="ECO:0007669"/>
    <property type="project" value="UniProtKB-UniRule"/>
</dbReference>
<reference evidence="12 13" key="1">
    <citation type="submission" date="2019-08" db="EMBL/GenBank/DDBJ databases">
        <title>Highly reduced genomes of protist endosymbionts show evolutionary convergence.</title>
        <authorList>
            <person name="George E."/>
            <person name="Husnik F."/>
            <person name="Tashyreva D."/>
            <person name="Prokopchuk G."/>
            <person name="Horak A."/>
            <person name="Kwong W.K."/>
            <person name="Lukes J."/>
            <person name="Keeling P.J."/>
        </authorList>
    </citation>
    <scope>NUCLEOTIDE SEQUENCE [LARGE SCALE GENOMIC DNA]</scope>
    <source>
        <strain evidence="12">1604HC</strain>
    </source>
</reference>
<feature type="transmembrane region" description="Helical" evidence="9">
    <location>
        <begin position="122"/>
        <end position="143"/>
    </location>
</feature>
<evidence type="ECO:0000256" key="1">
    <source>
        <dbReference type="ARBA" id="ARBA00006139"/>
    </source>
</evidence>
<dbReference type="EMBL" id="CP043314">
    <property type="protein sequence ID" value="QEK39009.1"/>
    <property type="molecule type" value="Genomic_DNA"/>
</dbReference>
<feature type="active site" evidence="9">
    <location>
        <position position="127"/>
    </location>
</feature>
<dbReference type="EC" id="3.4.23.36" evidence="9"/>